<dbReference type="GO" id="GO:0003677">
    <property type="term" value="F:DNA binding"/>
    <property type="evidence" value="ECO:0007669"/>
    <property type="project" value="UniProtKB-UniRule"/>
</dbReference>
<dbReference type="Proteomes" id="UP000295258">
    <property type="component" value="Unassembled WGS sequence"/>
</dbReference>
<protein>
    <submittedName>
        <fullName evidence="4">TetR/AcrR family transcriptional regulator</fullName>
    </submittedName>
</protein>
<organism evidence="4 5">
    <name type="scientific">Nonomuraea deserti</name>
    <dbReference type="NCBI Taxonomy" id="1848322"/>
    <lineage>
        <taxon>Bacteria</taxon>
        <taxon>Bacillati</taxon>
        <taxon>Actinomycetota</taxon>
        <taxon>Actinomycetes</taxon>
        <taxon>Streptosporangiales</taxon>
        <taxon>Streptosporangiaceae</taxon>
        <taxon>Nonomuraea</taxon>
    </lineage>
</organism>
<dbReference type="PROSITE" id="PS50977">
    <property type="entry name" value="HTH_TETR_2"/>
    <property type="match status" value="1"/>
</dbReference>
<keyword evidence="1 2" id="KW-0238">DNA-binding</keyword>
<proteinExistence type="predicted"/>
<evidence type="ECO:0000256" key="1">
    <source>
        <dbReference type="ARBA" id="ARBA00023125"/>
    </source>
</evidence>
<dbReference type="SUPFAM" id="SSF46689">
    <property type="entry name" value="Homeodomain-like"/>
    <property type="match status" value="1"/>
</dbReference>
<dbReference type="AlphaFoldDB" id="A0A4R4VGB8"/>
<gene>
    <name evidence="4" type="ORF">E1292_34085</name>
</gene>
<dbReference type="Gene3D" id="1.10.357.10">
    <property type="entry name" value="Tetracycline Repressor, domain 2"/>
    <property type="match status" value="1"/>
</dbReference>
<reference evidence="4 5" key="1">
    <citation type="submission" date="2019-03" db="EMBL/GenBank/DDBJ databases">
        <title>Draft genome sequences of novel Actinobacteria.</title>
        <authorList>
            <person name="Sahin N."/>
            <person name="Ay H."/>
            <person name="Saygin H."/>
        </authorList>
    </citation>
    <scope>NUCLEOTIDE SEQUENCE [LARGE SCALE GENOMIC DNA]</scope>
    <source>
        <strain evidence="4 5">KC310</strain>
    </source>
</reference>
<feature type="domain" description="HTH tetR-type" evidence="3">
    <location>
        <begin position="2"/>
        <end position="62"/>
    </location>
</feature>
<evidence type="ECO:0000313" key="5">
    <source>
        <dbReference type="Proteomes" id="UP000295258"/>
    </source>
</evidence>
<evidence type="ECO:0000259" key="3">
    <source>
        <dbReference type="PROSITE" id="PS50977"/>
    </source>
</evidence>
<dbReference type="InterPro" id="IPR009057">
    <property type="entry name" value="Homeodomain-like_sf"/>
</dbReference>
<sequence length="226" mass="24623">MSAARDRWLDEGLKILAEEGARGLRIDRIATRLELSKGSFHHHFDGAEGYKKALLAHFERLSIETLENAIAEAGESAGVRAVLAQLTNLVRPGTALYFPSLDVAMRAWATSDPEVRAVQARLDEARLSALQRVWRPAVSSDEEARTAALLPYLLAVGATVVSPPVDADQLRSLYERCCCRSSPTTSTRPARTDGAGDAARQLLRPRAEQMCLTADSTPLAIRSSSR</sequence>
<dbReference type="InterPro" id="IPR001647">
    <property type="entry name" value="HTH_TetR"/>
</dbReference>
<accession>A0A4R4VGB8</accession>
<evidence type="ECO:0000256" key="2">
    <source>
        <dbReference type="PROSITE-ProRule" id="PRU00335"/>
    </source>
</evidence>
<dbReference type="RefSeq" id="WP_132600759.1">
    <property type="nucleotide sequence ID" value="NZ_SMKO01000130.1"/>
</dbReference>
<dbReference type="Pfam" id="PF00440">
    <property type="entry name" value="TetR_N"/>
    <property type="match status" value="1"/>
</dbReference>
<feature type="DNA-binding region" description="H-T-H motif" evidence="2">
    <location>
        <begin position="25"/>
        <end position="44"/>
    </location>
</feature>
<keyword evidence="5" id="KW-1185">Reference proteome</keyword>
<name>A0A4R4VGB8_9ACTN</name>
<dbReference type="EMBL" id="SMKO01000130">
    <property type="protein sequence ID" value="TDC98769.1"/>
    <property type="molecule type" value="Genomic_DNA"/>
</dbReference>
<comment type="caution">
    <text evidence="4">The sequence shown here is derived from an EMBL/GenBank/DDBJ whole genome shotgun (WGS) entry which is preliminary data.</text>
</comment>
<evidence type="ECO:0000313" key="4">
    <source>
        <dbReference type="EMBL" id="TDC98769.1"/>
    </source>
</evidence>